<gene>
    <name evidence="1" type="ORF">WN944_025062</name>
</gene>
<name>A0AAP0LPR2_9ROSI</name>
<protein>
    <submittedName>
        <fullName evidence="1">Uncharacterized protein</fullName>
    </submittedName>
</protein>
<evidence type="ECO:0000313" key="1">
    <source>
        <dbReference type="EMBL" id="KAK9181921.1"/>
    </source>
</evidence>
<sequence length="82" mass="9515">MITHVSNENDEGLEIILTIEKMKIRITLTNYQNFWLTLITENTISLHVPHRITQKQEQEEKLDKNTMDAAKLVLVVSLIPKS</sequence>
<comment type="caution">
    <text evidence="1">The sequence shown here is derived from an EMBL/GenBank/DDBJ whole genome shotgun (WGS) entry which is preliminary data.</text>
</comment>
<proteinExistence type="predicted"/>
<organism evidence="1 2">
    <name type="scientific">Citrus x changshan-huyou</name>
    <dbReference type="NCBI Taxonomy" id="2935761"/>
    <lineage>
        <taxon>Eukaryota</taxon>
        <taxon>Viridiplantae</taxon>
        <taxon>Streptophyta</taxon>
        <taxon>Embryophyta</taxon>
        <taxon>Tracheophyta</taxon>
        <taxon>Spermatophyta</taxon>
        <taxon>Magnoliopsida</taxon>
        <taxon>eudicotyledons</taxon>
        <taxon>Gunneridae</taxon>
        <taxon>Pentapetalae</taxon>
        <taxon>rosids</taxon>
        <taxon>malvids</taxon>
        <taxon>Sapindales</taxon>
        <taxon>Rutaceae</taxon>
        <taxon>Aurantioideae</taxon>
        <taxon>Citrus</taxon>
    </lineage>
</organism>
<evidence type="ECO:0000313" key="2">
    <source>
        <dbReference type="Proteomes" id="UP001428341"/>
    </source>
</evidence>
<keyword evidence="2" id="KW-1185">Reference proteome</keyword>
<dbReference type="EMBL" id="JBCGBO010000024">
    <property type="protein sequence ID" value="KAK9181921.1"/>
    <property type="molecule type" value="Genomic_DNA"/>
</dbReference>
<dbReference type="AlphaFoldDB" id="A0AAP0LPR2"/>
<dbReference type="Proteomes" id="UP001428341">
    <property type="component" value="Unassembled WGS sequence"/>
</dbReference>
<reference evidence="1 2" key="1">
    <citation type="submission" date="2024-05" db="EMBL/GenBank/DDBJ databases">
        <title>Haplotype-resolved chromosome-level genome assembly of Huyou (Citrus changshanensis).</title>
        <authorList>
            <person name="Miao C."/>
            <person name="Chen W."/>
            <person name="Wu Y."/>
            <person name="Wang L."/>
            <person name="Zhao S."/>
            <person name="Grierson D."/>
            <person name="Xu C."/>
            <person name="Chen K."/>
        </authorList>
    </citation>
    <scope>NUCLEOTIDE SEQUENCE [LARGE SCALE GENOMIC DNA]</scope>
    <source>
        <strain evidence="1">01-14</strain>
        <tissue evidence="1">Leaf</tissue>
    </source>
</reference>
<accession>A0AAP0LPR2</accession>